<dbReference type="AlphaFoldDB" id="A0A803LJC2"/>
<dbReference type="PANTHER" id="PTHR33443:SF37">
    <property type="entry name" value="OS03G0140900 PROTEIN"/>
    <property type="match status" value="1"/>
</dbReference>
<dbReference type="InterPro" id="IPR053234">
    <property type="entry name" value="RPM1_Interactor"/>
</dbReference>
<dbReference type="OMA" id="WFIDVKN"/>
<accession>A0A803LJC2</accession>
<protein>
    <submittedName>
        <fullName evidence="1">Uncharacterized protein</fullName>
    </submittedName>
</protein>
<evidence type="ECO:0000313" key="2">
    <source>
        <dbReference type="Proteomes" id="UP000596660"/>
    </source>
</evidence>
<dbReference type="Gramene" id="AUR62014069-RA">
    <property type="protein sequence ID" value="AUR62014069-RA:cds"/>
    <property type="gene ID" value="AUR62014069"/>
</dbReference>
<dbReference type="Proteomes" id="UP000596660">
    <property type="component" value="Unplaced"/>
</dbReference>
<organism evidence="1 2">
    <name type="scientific">Chenopodium quinoa</name>
    <name type="common">Quinoa</name>
    <dbReference type="NCBI Taxonomy" id="63459"/>
    <lineage>
        <taxon>Eukaryota</taxon>
        <taxon>Viridiplantae</taxon>
        <taxon>Streptophyta</taxon>
        <taxon>Embryophyta</taxon>
        <taxon>Tracheophyta</taxon>
        <taxon>Spermatophyta</taxon>
        <taxon>Magnoliopsida</taxon>
        <taxon>eudicotyledons</taxon>
        <taxon>Gunneridae</taxon>
        <taxon>Pentapetalae</taxon>
        <taxon>Caryophyllales</taxon>
        <taxon>Chenopodiaceae</taxon>
        <taxon>Chenopodioideae</taxon>
        <taxon>Atripliceae</taxon>
        <taxon>Chenopodium</taxon>
    </lineage>
</organism>
<evidence type="ECO:0000313" key="1">
    <source>
        <dbReference type="EnsemblPlants" id="AUR62014069-RA:cds"/>
    </source>
</evidence>
<dbReference type="PANTHER" id="PTHR33443">
    <property type="entry name" value="ZGC:112980"/>
    <property type="match status" value="1"/>
</dbReference>
<reference evidence="1" key="1">
    <citation type="journal article" date="2017" name="Nature">
        <title>The genome of Chenopodium quinoa.</title>
        <authorList>
            <person name="Jarvis D.E."/>
            <person name="Ho Y.S."/>
            <person name="Lightfoot D.J."/>
            <person name="Schmoeckel S.M."/>
            <person name="Li B."/>
            <person name="Borm T.J.A."/>
            <person name="Ohyanagi H."/>
            <person name="Mineta K."/>
            <person name="Michell C.T."/>
            <person name="Saber N."/>
            <person name="Kharbatia N.M."/>
            <person name="Rupper R.R."/>
            <person name="Sharp A.R."/>
            <person name="Dally N."/>
            <person name="Boughton B.A."/>
            <person name="Woo Y.H."/>
            <person name="Gao G."/>
            <person name="Schijlen E.G.W.M."/>
            <person name="Guo X."/>
            <person name="Momin A.A."/>
            <person name="Negrao S."/>
            <person name="Al-Babili S."/>
            <person name="Gehring C."/>
            <person name="Roessner U."/>
            <person name="Jung C."/>
            <person name="Murphy K."/>
            <person name="Arold S.T."/>
            <person name="Gojobori T."/>
            <person name="van der Linden C.G."/>
            <person name="van Loo E.N."/>
            <person name="Jellen E.N."/>
            <person name="Maughan P.J."/>
            <person name="Tester M."/>
        </authorList>
    </citation>
    <scope>NUCLEOTIDE SEQUENCE [LARGE SCALE GENOMIC DNA]</scope>
    <source>
        <strain evidence="1">cv. PI 614886</strain>
    </source>
</reference>
<proteinExistence type="predicted"/>
<dbReference type="EnsemblPlants" id="AUR62014069-RA">
    <property type="protein sequence ID" value="AUR62014069-RA:cds"/>
    <property type="gene ID" value="AUR62014069"/>
</dbReference>
<name>A0A803LJC2_CHEQI</name>
<keyword evidence="2" id="KW-1185">Reference proteome</keyword>
<reference evidence="1" key="2">
    <citation type="submission" date="2021-03" db="UniProtKB">
        <authorList>
            <consortium name="EnsemblPlants"/>
        </authorList>
    </citation>
    <scope>IDENTIFICATION</scope>
</reference>
<sequence length="325" mass="37438">MKPGVGQKQLKENCNNVEKTIHRTDARIVDDEGQVITEAYSRLSISLKPEDDVPHPRHLCFTYPFGKSSPKSHCTKCYCYVCEEIAPCKMWNKNPQRHCHATDRDDKWKLERKNRKKLLQSTTMDYHKFTIGAHVSSDLSAHVGGLICNNNGEWLIGISVNMYNNDVKNQDPSIPLYAAFAKVLGIAWSIGFRNLQIKLGYFFHDQFWLDFTKDDVTRKFDFRFDQTLGDTPAILKVVENCLNQEWFIDVKNTEAFEEEADAVGVSCLADCEEQDMKVYDFRTHPKTKGIKEIARDLPNMYLSRIKPYESSQILSAAQKKYFGVN</sequence>